<evidence type="ECO:0000256" key="1">
    <source>
        <dbReference type="SAM" id="SignalP"/>
    </source>
</evidence>
<dbReference type="Proteomes" id="UP000824139">
    <property type="component" value="Unassembled WGS sequence"/>
</dbReference>
<feature type="chain" id="PRO_5038447951" description="MORN repeat variant" evidence="1">
    <location>
        <begin position="20"/>
        <end position="176"/>
    </location>
</feature>
<reference evidence="2" key="2">
    <citation type="journal article" date="2021" name="PeerJ">
        <title>Extensive microbial diversity within the chicken gut microbiome revealed by metagenomics and culture.</title>
        <authorList>
            <person name="Gilroy R."/>
            <person name="Ravi A."/>
            <person name="Getino M."/>
            <person name="Pursley I."/>
            <person name="Horton D.L."/>
            <person name="Alikhan N.F."/>
            <person name="Baker D."/>
            <person name="Gharbi K."/>
            <person name="Hall N."/>
            <person name="Watson M."/>
            <person name="Adriaenssens E.M."/>
            <person name="Foster-Nyarko E."/>
            <person name="Jarju S."/>
            <person name="Secka A."/>
            <person name="Antonio M."/>
            <person name="Oren A."/>
            <person name="Chaudhuri R.R."/>
            <person name="La Ragione R."/>
            <person name="Hildebrand F."/>
            <person name="Pallen M.J."/>
        </authorList>
    </citation>
    <scope>NUCLEOTIDE SEQUENCE</scope>
    <source>
        <strain evidence="2">CHK152-2994</strain>
    </source>
</reference>
<reference evidence="2" key="1">
    <citation type="submission" date="2020-10" db="EMBL/GenBank/DDBJ databases">
        <authorList>
            <person name="Gilroy R."/>
        </authorList>
    </citation>
    <scope>NUCLEOTIDE SEQUENCE</scope>
    <source>
        <strain evidence="2">CHK152-2994</strain>
    </source>
</reference>
<protein>
    <recommendedName>
        <fullName evidence="4">MORN repeat variant</fullName>
    </recommendedName>
</protein>
<dbReference type="AlphaFoldDB" id="A0A9D1FVL9"/>
<comment type="caution">
    <text evidence="2">The sequence shown here is derived from an EMBL/GenBank/DDBJ whole genome shotgun (WGS) entry which is preliminary data.</text>
</comment>
<feature type="signal peptide" evidence="1">
    <location>
        <begin position="1"/>
        <end position="19"/>
    </location>
</feature>
<keyword evidence="1" id="KW-0732">Signal</keyword>
<proteinExistence type="predicted"/>
<evidence type="ECO:0000313" key="2">
    <source>
        <dbReference type="EMBL" id="HIS82770.1"/>
    </source>
</evidence>
<name>A0A9D1FVL9_9BACT</name>
<accession>A0A9D1FVL9</accession>
<evidence type="ECO:0008006" key="4">
    <source>
        <dbReference type="Google" id="ProtNLM"/>
    </source>
</evidence>
<organism evidence="2 3">
    <name type="scientific">Candidatus Scatenecus faecavium</name>
    <dbReference type="NCBI Taxonomy" id="2840915"/>
    <lineage>
        <taxon>Bacteria</taxon>
        <taxon>Candidatus Scatenecus</taxon>
    </lineage>
</organism>
<sequence>MKKFLVILAMLFLALPVSAEMLLTGEVQYTADKAREELLNKIPSKLDSKIVRKFAVDKEYDNNISALLNGHAELKDRTLALFSDNSYAVMYKENESRVWYYSQNGKLTHYEIKDGLEYPYKTYKYNTYGELVNMGLRVSKAETFIFSPNGRLIAHWIKSNGYDETGRLIMRRKYLE</sequence>
<dbReference type="EMBL" id="DVJO01000089">
    <property type="protein sequence ID" value="HIS82770.1"/>
    <property type="molecule type" value="Genomic_DNA"/>
</dbReference>
<gene>
    <name evidence="2" type="ORF">IAD41_04105</name>
</gene>
<evidence type="ECO:0000313" key="3">
    <source>
        <dbReference type="Proteomes" id="UP000824139"/>
    </source>
</evidence>